<dbReference type="OrthoDB" id="2439445at2"/>
<keyword evidence="2" id="KW-1185">Reference proteome</keyword>
<accession>A0A0U2UBD2</accession>
<dbReference type="STRING" id="162209.IJ22_00840"/>
<dbReference type="Proteomes" id="UP000061660">
    <property type="component" value="Chromosome"/>
</dbReference>
<evidence type="ECO:0000313" key="1">
    <source>
        <dbReference type="EMBL" id="ALS20476.1"/>
    </source>
</evidence>
<evidence type="ECO:0000313" key="2">
    <source>
        <dbReference type="Proteomes" id="UP000061660"/>
    </source>
</evidence>
<dbReference type="KEGG" id="pnp:IJ22_00840"/>
<reference evidence="2" key="1">
    <citation type="submission" date="2015-12" db="EMBL/GenBank/DDBJ databases">
        <title>Complete genome sequences of two moderately thermophilic Paenibacillus species.</title>
        <authorList>
            <person name="Butler R.III."/>
            <person name="Wang J."/>
            <person name="Stark B.C."/>
            <person name="Pombert J.-F."/>
        </authorList>
    </citation>
    <scope>NUCLEOTIDE SEQUENCE [LARGE SCALE GENOMIC DNA]</scope>
    <source>
        <strain evidence="2">32O-Y</strain>
    </source>
</reference>
<dbReference type="AlphaFoldDB" id="A0A0U2UBD2"/>
<organism evidence="1 2">
    <name type="scientific">Paenibacillus naphthalenovorans</name>
    <dbReference type="NCBI Taxonomy" id="162209"/>
    <lineage>
        <taxon>Bacteria</taxon>
        <taxon>Bacillati</taxon>
        <taxon>Bacillota</taxon>
        <taxon>Bacilli</taxon>
        <taxon>Bacillales</taxon>
        <taxon>Paenibacillaceae</taxon>
        <taxon>Paenibacillus</taxon>
    </lineage>
</organism>
<dbReference type="EMBL" id="CP013652">
    <property type="protein sequence ID" value="ALS20476.1"/>
    <property type="molecule type" value="Genomic_DNA"/>
</dbReference>
<gene>
    <name evidence="1" type="ORF">IJ22_00840</name>
</gene>
<dbReference type="PATRIC" id="fig|162209.4.peg.80"/>
<name>A0A0U2UBD2_9BACL</name>
<sequence length="61" mass="6262">MDKFLTYVGGLIGGYALIKVPVEEITALSGLNTILDVVGSLAVIVFGGTLVVRGVLSLLGK</sequence>
<proteinExistence type="predicted"/>
<reference evidence="1 2" key="2">
    <citation type="journal article" date="2016" name="Genome Announc.">
        <title>Complete Genome Sequences of Two Interactive Moderate Thermophiles, Paenibacillus napthalenovorans 32O-Y and Paenibacillus sp. 32O-W.</title>
        <authorList>
            <person name="Butler R.R.III."/>
            <person name="Wang J."/>
            <person name="Stark B.C."/>
            <person name="Pombert J.F."/>
        </authorList>
    </citation>
    <scope>NUCLEOTIDE SEQUENCE [LARGE SCALE GENOMIC DNA]</scope>
    <source>
        <strain evidence="1 2">32O-Y</strain>
    </source>
</reference>
<protein>
    <submittedName>
        <fullName evidence="1">Uncharacterized protein</fullName>
    </submittedName>
</protein>
<dbReference type="RefSeq" id="WP_054817590.1">
    <property type="nucleotide sequence ID" value="NZ_CP013652.1"/>
</dbReference>